<dbReference type="Gene3D" id="3.40.630.30">
    <property type="match status" value="1"/>
</dbReference>
<dbReference type="InterPro" id="IPR002717">
    <property type="entry name" value="HAT_MYST-type"/>
</dbReference>
<dbReference type="Proteomes" id="UP000274756">
    <property type="component" value="Unassembled WGS sequence"/>
</dbReference>
<evidence type="ECO:0000256" key="2">
    <source>
        <dbReference type="ARBA" id="ARBA00013184"/>
    </source>
</evidence>
<dbReference type="InterPro" id="IPR016181">
    <property type="entry name" value="Acyl_CoA_acyltransferase"/>
</dbReference>
<gene>
    <name evidence="8" type="ORF">DME_LOCUS49</name>
</gene>
<dbReference type="SUPFAM" id="SSF55729">
    <property type="entry name" value="Acyl-CoA N-acyltransferases (Nat)"/>
    <property type="match status" value="1"/>
</dbReference>
<keyword evidence="4" id="KW-0007">Acetylation</keyword>
<evidence type="ECO:0000313" key="10">
    <source>
        <dbReference type="Proteomes" id="UP000274756"/>
    </source>
</evidence>
<dbReference type="GO" id="GO:0003712">
    <property type="term" value="F:transcription coregulator activity"/>
    <property type="evidence" value="ECO:0007669"/>
    <property type="project" value="TreeGrafter"/>
</dbReference>
<evidence type="ECO:0000313" key="11">
    <source>
        <dbReference type="WBParaSite" id="DME_0000282001-mRNA-1"/>
    </source>
</evidence>
<feature type="region of interest" description="Disordered" evidence="6">
    <location>
        <begin position="1"/>
        <end position="27"/>
    </location>
</feature>
<dbReference type="Gene3D" id="1.10.10.10">
    <property type="entry name" value="Winged helix-like DNA-binding domain superfamily/Winged helix DNA-binding domain"/>
    <property type="match status" value="1"/>
</dbReference>
<evidence type="ECO:0000256" key="6">
    <source>
        <dbReference type="SAM" id="MobiDB-lite"/>
    </source>
</evidence>
<dbReference type="Proteomes" id="UP000038040">
    <property type="component" value="Unplaced"/>
</dbReference>
<dbReference type="AlphaFoldDB" id="A0A0N4U772"/>
<name>A0A0N4U772_DRAME</name>
<dbReference type="WBParaSite" id="DME_0000282001-mRNA-1">
    <property type="protein sequence ID" value="DME_0000282001-mRNA-1"/>
    <property type="gene ID" value="DME_0000282001"/>
</dbReference>
<dbReference type="GO" id="GO:0010484">
    <property type="term" value="F:histone H3 acetyltransferase activity"/>
    <property type="evidence" value="ECO:0007669"/>
    <property type="project" value="TreeGrafter"/>
</dbReference>
<evidence type="ECO:0000313" key="9">
    <source>
        <dbReference type="Proteomes" id="UP000038040"/>
    </source>
</evidence>
<dbReference type="PANTHER" id="PTHR10615:SF217">
    <property type="entry name" value="HISTONE ACETYLTRANSFERASE"/>
    <property type="match status" value="1"/>
</dbReference>
<dbReference type="PANTHER" id="PTHR10615">
    <property type="entry name" value="HISTONE ACETYLTRANSFERASE"/>
    <property type="match status" value="1"/>
</dbReference>
<evidence type="ECO:0000256" key="5">
    <source>
        <dbReference type="PIRSR" id="PIRSR602717-51"/>
    </source>
</evidence>
<reference evidence="8 10" key="2">
    <citation type="submission" date="2018-11" db="EMBL/GenBank/DDBJ databases">
        <authorList>
            <consortium name="Pathogen Informatics"/>
        </authorList>
    </citation>
    <scope>NUCLEOTIDE SEQUENCE [LARGE SCALE GENOMIC DNA]</scope>
</reference>
<keyword evidence="3" id="KW-0808">Transferase</keyword>
<proteinExistence type="inferred from homology"/>
<dbReference type="InterPro" id="IPR050603">
    <property type="entry name" value="MYST_HAT"/>
</dbReference>
<evidence type="ECO:0000256" key="1">
    <source>
        <dbReference type="ARBA" id="ARBA00010107"/>
    </source>
</evidence>
<protein>
    <recommendedName>
        <fullName evidence="2">histone acetyltransferase</fullName>
        <ecNumber evidence="2">2.3.1.48</ecNumber>
    </recommendedName>
</protein>
<dbReference type="InterPro" id="IPR036388">
    <property type="entry name" value="WH-like_DNA-bd_sf"/>
</dbReference>
<evidence type="ECO:0000256" key="4">
    <source>
        <dbReference type="ARBA" id="ARBA00022990"/>
    </source>
</evidence>
<keyword evidence="10" id="KW-1185">Reference proteome</keyword>
<accession>A0A0N4U772</accession>
<reference evidence="11" key="1">
    <citation type="submission" date="2017-02" db="UniProtKB">
        <authorList>
            <consortium name="WormBaseParasite"/>
        </authorList>
    </citation>
    <scope>IDENTIFICATION</scope>
</reference>
<evidence type="ECO:0000313" key="8">
    <source>
        <dbReference type="EMBL" id="VDN50076.1"/>
    </source>
</evidence>
<dbReference type="GO" id="GO:0006357">
    <property type="term" value="P:regulation of transcription by RNA polymerase II"/>
    <property type="evidence" value="ECO:0007669"/>
    <property type="project" value="TreeGrafter"/>
</dbReference>
<organism evidence="9 11">
    <name type="scientific">Dracunculus medinensis</name>
    <name type="common">Guinea worm</name>
    <dbReference type="NCBI Taxonomy" id="318479"/>
    <lineage>
        <taxon>Eukaryota</taxon>
        <taxon>Metazoa</taxon>
        <taxon>Ecdysozoa</taxon>
        <taxon>Nematoda</taxon>
        <taxon>Chromadorea</taxon>
        <taxon>Rhabditida</taxon>
        <taxon>Spirurina</taxon>
        <taxon>Dracunculoidea</taxon>
        <taxon>Dracunculidae</taxon>
        <taxon>Dracunculus</taxon>
    </lineage>
</organism>
<dbReference type="EC" id="2.3.1.48" evidence="2"/>
<dbReference type="GO" id="GO:0005634">
    <property type="term" value="C:nucleus"/>
    <property type="evidence" value="ECO:0007669"/>
    <property type="project" value="TreeGrafter"/>
</dbReference>
<dbReference type="Pfam" id="PF17772">
    <property type="entry name" value="zf-MYST"/>
    <property type="match status" value="1"/>
</dbReference>
<comment type="similarity">
    <text evidence="1">Belongs to the MYST (SAS/MOZ) family.</text>
</comment>
<dbReference type="GO" id="GO:0070776">
    <property type="term" value="C:MOZ/MORF histone acetyltransferase complex"/>
    <property type="evidence" value="ECO:0007669"/>
    <property type="project" value="TreeGrafter"/>
</dbReference>
<feature type="domain" description="MYST-type HAT" evidence="7">
    <location>
        <begin position="96"/>
        <end position="369"/>
    </location>
</feature>
<dbReference type="STRING" id="318479.A0A0N4U772"/>
<dbReference type="PROSITE" id="PS51726">
    <property type="entry name" value="MYST_HAT"/>
    <property type="match status" value="1"/>
</dbReference>
<feature type="active site" description="Proton donor/acceptor" evidence="5">
    <location>
        <position position="266"/>
    </location>
</feature>
<sequence>MKGDVPLVAKSPPTEPEASLPEPGTMNVLDEIPKDEPLYTEEIQLSSYEFEQSKQNINVKQSVRPQRKKLNKSRRRIFYNRRKSKNKKSAEEVDVKEDLPRLKLTIGLYEMNTWYNSSIPSEIASNQHLFVCEKCLNFKASAEALQRHLRKCIEVYPPGNEIFRQGQLSIFEVDGEISKNYCQNLCTVAKLFIDHKTLLYDVEPFLFYVATLSDSYGCHIEKFSAQKNNLSCLLTFPCYHKRGIGRFLIDFSFLLSRKEKLLGTPEKPLSELGRVAYRSYWRAAILEFFHSFVESKNQSISIHDVAEYTGISYIDVIQTLSDMQMLEIEDDSVSLILNTSLMQSYRESVKKDETRIWIDENNLKAMGTEGFYESKWRYGPIMKRSLSHFFCTG</sequence>
<evidence type="ECO:0000256" key="3">
    <source>
        <dbReference type="ARBA" id="ARBA00022679"/>
    </source>
</evidence>
<dbReference type="Gene3D" id="3.30.60.60">
    <property type="entry name" value="N-acetyl transferase-like"/>
    <property type="match status" value="1"/>
</dbReference>
<dbReference type="InterPro" id="IPR040706">
    <property type="entry name" value="Zf-MYST"/>
</dbReference>
<dbReference type="Pfam" id="PF01853">
    <property type="entry name" value="MOZ_SAS"/>
    <property type="match status" value="1"/>
</dbReference>
<dbReference type="OrthoDB" id="787137at2759"/>
<dbReference type="GO" id="GO:0003682">
    <property type="term" value="F:chromatin binding"/>
    <property type="evidence" value="ECO:0007669"/>
    <property type="project" value="TreeGrafter"/>
</dbReference>
<dbReference type="EMBL" id="UYYG01000001">
    <property type="protein sequence ID" value="VDN50076.1"/>
    <property type="molecule type" value="Genomic_DNA"/>
</dbReference>
<evidence type="ECO:0000259" key="7">
    <source>
        <dbReference type="PROSITE" id="PS51726"/>
    </source>
</evidence>